<evidence type="ECO:0000313" key="2">
    <source>
        <dbReference type="EMBL" id="GJM56301.1"/>
    </source>
</evidence>
<comment type="caution">
    <text evidence="2">The sequence shown here is derived from an EMBL/GenBank/DDBJ whole genome shotgun (WGS) entry which is preliminary data.</text>
</comment>
<evidence type="ECO:0000256" key="1">
    <source>
        <dbReference type="SAM" id="MobiDB-lite"/>
    </source>
</evidence>
<protein>
    <submittedName>
        <fullName evidence="2">Uncharacterized protein</fullName>
    </submittedName>
</protein>
<reference evidence="2" key="1">
    <citation type="journal article" date="2022" name="Int. J. Syst. Evol. Microbiol.">
        <title>Granulimonas faecalis gen. nov., sp. nov., and Leptogranulimonas caecicola gen. nov., sp. nov., novel lactate-producing Atopobiaceae bacteria isolated from mouse intestines, and an emended description of the family Atopobiaceae.</title>
        <authorList>
            <person name="Morinaga K."/>
            <person name="Kusada H."/>
            <person name="Sakamoto S."/>
            <person name="Murakami T."/>
            <person name="Toyoda A."/>
            <person name="Mori H."/>
            <person name="Meng X.Y."/>
            <person name="Takashino M."/>
            <person name="Murotomi K."/>
            <person name="Tamaki H."/>
        </authorList>
    </citation>
    <scope>NUCLEOTIDE SEQUENCE</scope>
    <source>
        <strain evidence="2">OPF53</strain>
    </source>
</reference>
<name>A0AAV5B407_9ACTN</name>
<keyword evidence="3" id="KW-1185">Reference proteome</keyword>
<feature type="region of interest" description="Disordered" evidence="1">
    <location>
        <begin position="25"/>
        <end position="47"/>
    </location>
</feature>
<evidence type="ECO:0000313" key="3">
    <source>
        <dbReference type="Proteomes" id="UP001055025"/>
    </source>
</evidence>
<sequence length="47" mass="4946">MAATTTAAMATFKALLPFERGRAPLTAPTRTAGAGRALRRLTASSRR</sequence>
<gene>
    <name evidence="2" type="ORF">ATOP_19560</name>
</gene>
<dbReference type="EMBL" id="BQKC01000002">
    <property type="protein sequence ID" value="GJM56301.1"/>
    <property type="molecule type" value="Genomic_DNA"/>
</dbReference>
<accession>A0AAV5B407</accession>
<dbReference type="AlphaFoldDB" id="A0AAV5B407"/>
<proteinExistence type="predicted"/>
<organism evidence="2 3">
    <name type="scientific">Granulimonas faecalis</name>
    <dbReference type="NCBI Taxonomy" id="2894155"/>
    <lineage>
        <taxon>Bacteria</taxon>
        <taxon>Bacillati</taxon>
        <taxon>Actinomycetota</taxon>
        <taxon>Coriobacteriia</taxon>
        <taxon>Coriobacteriales</taxon>
        <taxon>Kribbibacteriaceae</taxon>
        <taxon>Granulimonas</taxon>
    </lineage>
</organism>
<dbReference type="Proteomes" id="UP001055025">
    <property type="component" value="Unassembled WGS sequence"/>
</dbReference>